<accession>A0A518BGJ3</accession>
<dbReference type="RefSeq" id="WP_145063353.1">
    <property type="nucleotide sequence ID" value="NZ_CP036287.1"/>
</dbReference>
<keyword evidence="1" id="KW-0472">Membrane</keyword>
<evidence type="ECO:0000256" key="1">
    <source>
        <dbReference type="SAM" id="Phobius"/>
    </source>
</evidence>
<dbReference type="KEGG" id="pbap:Pla133_11680"/>
<keyword evidence="3" id="KW-1185">Reference proteome</keyword>
<name>A0A518BGJ3_9BACT</name>
<keyword evidence="1" id="KW-0812">Transmembrane</keyword>
<sequence>MDDRDHDGERRTPLDLDGFTIEAEVSNARVQAEVLWVDGLLERALGVIEDDRRAVEVALQRLRFGDGATGTKAPGQRRWGLVASAAGLLVAVGLGLLILVGPGASSAQAALTRALERAERSEARAFAAVLRRAGSGEVVRRAELFTGGADAFAIKVAAPFGGYLWAGADQDGAWFVPALEALPMIETDQRSRLLERLEEHGASLPYVDVLTLLRACSEDFELSLDRSERCLSGVRRSSAPPGPDRFELQLDSQGELFTARLERDVDSSAGAWVFELERLDVAFDPALVERASHHAPGRRVLRR</sequence>
<organism evidence="2 3">
    <name type="scientific">Engelhardtia mirabilis</name>
    <dbReference type="NCBI Taxonomy" id="2528011"/>
    <lineage>
        <taxon>Bacteria</taxon>
        <taxon>Pseudomonadati</taxon>
        <taxon>Planctomycetota</taxon>
        <taxon>Planctomycetia</taxon>
        <taxon>Planctomycetia incertae sedis</taxon>
        <taxon>Engelhardtia</taxon>
    </lineage>
</organism>
<reference evidence="2 3" key="1">
    <citation type="submission" date="2019-02" db="EMBL/GenBank/DDBJ databases">
        <title>Deep-cultivation of Planctomycetes and their phenomic and genomic characterization uncovers novel biology.</title>
        <authorList>
            <person name="Wiegand S."/>
            <person name="Jogler M."/>
            <person name="Boedeker C."/>
            <person name="Pinto D."/>
            <person name="Vollmers J."/>
            <person name="Rivas-Marin E."/>
            <person name="Kohn T."/>
            <person name="Peeters S.H."/>
            <person name="Heuer A."/>
            <person name="Rast P."/>
            <person name="Oberbeckmann S."/>
            <person name="Bunk B."/>
            <person name="Jeske O."/>
            <person name="Meyerdierks A."/>
            <person name="Storesund J.E."/>
            <person name="Kallscheuer N."/>
            <person name="Luecker S."/>
            <person name="Lage O.M."/>
            <person name="Pohl T."/>
            <person name="Merkel B.J."/>
            <person name="Hornburger P."/>
            <person name="Mueller R.-W."/>
            <person name="Bruemmer F."/>
            <person name="Labrenz M."/>
            <person name="Spormann A.M."/>
            <person name="Op den Camp H."/>
            <person name="Overmann J."/>
            <person name="Amann R."/>
            <person name="Jetten M.S.M."/>
            <person name="Mascher T."/>
            <person name="Medema M.H."/>
            <person name="Devos D.P."/>
            <person name="Kaster A.-K."/>
            <person name="Ovreas L."/>
            <person name="Rohde M."/>
            <person name="Galperin M.Y."/>
            <person name="Jogler C."/>
        </authorList>
    </citation>
    <scope>NUCLEOTIDE SEQUENCE [LARGE SCALE GENOMIC DNA]</scope>
    <source>
        <strain evidence="2 3">Pla133</strain>
    </source>
</reference>
<feature type="transmembrane region" description="Helical" evidence="1">
    <location>
        <begin position="79"/>
        <end position="100"/>
    </location>
</feature>
<proteinExistence type="predicted"/>
<gene>
    <name evidence="2" type="ORF">Pla133_11680</name>
</gene>
<dbReference type="EMBL" id="CP036287">
    <property type="protein sequence ID" value="QDU66102.1"/>
    <property type="molecule type" value="Genomic_DNA"/>
</dbReference>
<protein>
    <submittedName>
        <fullName evidence="2">Uncharacterized protein</fullName>
    </submittedName>
</protein>
<dbReference type="AlphaFoldDB" id="A0A518BGJ3"/>
<evidence type="ECO:0000313" key="2">
    <source>
        <dbReference type="EMBL" id="QDU66102.1"/>
    </source>
</evidence>
<dbReference type="Proteomes" id="UP000316921">
    <property type="component" value="Chromosome"/>
</dbReference>
<keyword evidence="1" id="KW-1133">Transmembrane helix</keyword>
<evidence type="ECO:0000313" key="3">
    <source>
        <dbReference type="Proteomes" id="UP000316921"/>
    </source>
</evidence>